<evidence type="ECO:0000313" key="6">
    <source>
        <dbReference type="EMBL" id="NEV63958.1"/>
    </source>
</evidence>
<keyword evidence="4" id="KW-0143">Chaperone</keyword>
<name>A0A6M0K2H5_9GAMM</name>
<dbReference type="InterPro" id="IPR029047">
    <property type="entry name" value="HSP70_peptide-bd_sf"/>
</dbReference>
<organism evidence="6 7">
    <name type="scientific">Thiorhodococcus minor</name>
    <dbReference type="NCBI Taxonomy" id="57489"/>
    <lineage>
        <taxon>Bacteria</taxon>
        <taxon>Pseudomonadati</taxon>
        <taxon>Pseudomonadota</taxon>
        <taxon>Gammaproteobacteria</taxon>
        <taxon>Chromatiales</taxon>
        <taxon>Chromatiaceae</taxon>
        <taxon>Thiorhodococcus</taxon>
    </lineage>
</organism>
<dbReference type="InterPro" id="IPR043129">
    <property type="entry name" value="ATPase_NBD"/>
</dbReference>
<dbReference type="PANTHER" id="PTHR19375">
    <property type="entry name" value="HEAT SHOCK PROTEIN 70KDA"/>
    <property type="match status" value="1"/>
</dbReference>
<dbReference type="InterPro" id="IPR018181">
    <property type="entry name" value="Heat_shock_70_CS"/>
</dbReference>
<keyword evidence="7" id="KW-1185">Reference proteome</keyword>
<evidence type="ECO:0000256" key="1">
    <source>
        <dbReference type="ARBA" id="ARBA00007381"/>
    </source>
</evidence>
<dbReference type="FunFam" id="3.90.640.10:FF:000003">
    <property type="entry name" value="Molecular chaperone DnaK"/>
    <property type="match status" value="1"/>
</dbReference>
<dbReference type="RefSeq" id="WP_164454420.1">
    <property type="nucleotide sequence ID" value="NZ_JAAIJQ010000068.1"/>
</dbReference>
<dbReference type="InterPro" id="IPR013126">
    <property type="entry name" value="Hsp_70_fam"/>
</dbReference>
<dbReference type="SUPFAM" id="SSF53067">
    <property type="entry name" value="Actin-like ATPase domain"/>
    <property type="match status" value="2"/>
</dbReference>
<accession>A0A6M0K2H5</accession>
<dbReference type="Proteomes" id="UP000483379">
    <property type="component" value="Unassembled WGS sequence"/>
</dbReference>
<dbReference type="SUPFAM" id="SSF100920">
    <property type="entry name" value="Heat shock protein 70kD (HSP70), peptide-binding domain"/>
    <property type="match status" value="1"/>
</dbReference>
<gene>
    <name evidence="6" type="ORF">G3446_19040</name>
</gene>
<dbReference type="EMBL" id="JAAIJQ010000068">
    <property type="protein sequence ID" value="NEV63958.1"/>
    <property type="molecule type" value="Genomic_DNA"/>
</dbReference>
<reference evidence="6 7" key="1">
    <citation type="submission" date="2020-02" db="EMBL/GenBank/DDBJ databases">
        <title>Genome sequences of Thiorhodococcus mannitoliphagus and Thiorhodococcus minor, purple sulfur photosynthetic bacteria in the gammaproteobacterial family, Chromatiaceae.</title>
        <authorList>
            <person name="Aviles F.A."/>
            <person name="Meyer T.E."/>
            <person name="Kyndt J.A."/>
        </authorList>
    </citation>
    <scope>NUCLEOTIDE SEQUENCE [LARGE SCALE GENOMIC DNA]</scope>
    <source>
        <strain evidence="6 7">DSM 11518</strain>
    </source>
</reference>
<dbReference type="AlphaFoldDB" id="A0A6M0K2H5"/>
<dbReference type="GO" id="GO:0140662">
    <property type="term" value="F:ATP-dependent protein folding chaperone"/>
    <property type="evidence" value="ECO:0007669"/>
    <property type="project" value="InterPro"/>
</dbReference>
<protein>
    <submittedName>
        <fullName evidence="6">Hsp70 family protein</fullName>
    </submittedName>
</protein>
<dbReference type="Gene3D" id="3.90.640.10">
    <property type="entry name" value="Actin, Chain A, domain 4"/>
    <property type="match status" value="1"/>
</dbReference>
<dbReference type="GO" id="GO:0005524">
    <property type="term" value="F:ATP binding"/>
    <property type="evidence" value="ECO:0007669"/>
    <property type="project" value="UniProtKB-KW"/>
</dbReference>
<keyword evidence="3 5" id="KW-0067">ATP-binding</keyword>
<dbReference type="PROSITE" id="PS00329">
    <property type="entry name" value="HSP70_2"/>
    <property type="match status" value="1"/>
</dbReference>
<dbReference type="Gene3D" id="2.60.34.10">
    <property type="entry name" value="Substrate Binding Domain Of DNAk, Chain A, domain 1"/>
    <property type="match status" value="1"/>
</dbReference>
<comment type="similarity">
    <text evidence="1 5">Belongs to the heat shock protein 70 family.</text>
</comment>
<evidence type="ECO:0000313" key="7">
    <source>
        <dbReference type="Proteomes" id="UP000483379"/>
    </source>
</evidence>
<evidence type="ECO:0000256" key="4">
    <source>
        <dbReference type="ARBA" id="ARBA00023186"/>
    </source>
</evidence>
<sequence length="576" mass="62251">MSDIIIGIDLGTTNSEVAVVKDGRPQIIEVDDAKILPSMVGLADDGSLLVGRAARNQYVLYPERTVRSVKRKMGEDVSLDMGEQSYRPQEISALILERLKRAAEEHLGESVAKAVITVPAYFSDAQRQATRDAGQLAGLEVVRIINEPTAAALAYEADHTTAKTILVYDLGGGTFDVSVVRLSQDVTEVLASHGNNHLGGDDFDAKLVAHVVEHLKQSKGVDPSDARAAMARIVRACEDAKIALSDAPYAHIEEEYLLEKDGGPVNLSLEIDRETYEDMIAGYIDETLEAVHIALKGASLAVSDIDEVLLVGGATRTPLIQQRLEETLGMQPRSEVDPDLCVAAGAAIQAAVIAGDQVSGVLVDITPYTFGTSAMSILNGEPYPYTYVPLIRKNTPIPVTKTEAFETLYDSQEAIDVKVYQGEDADALNNTEIGSFRIEGLRDVAAGNIILTTFSLDLNGILQVTAREKSTGLEQRITIDNATSRFETQELDAARERLSTLIEGEARDVTAEHRGSVQAKALIEKAERLMDTASAEDKEDLVDMTETLRDALDSGDTGAIDEATSALTDLIYYLET</sequence>
<evidence type="ECO:0000256" key="5">
    <source>
        <dbReference type="RuleBase" id="RU003322"/>
    </source>
</evidence>
<proteinExistence type="inferred from homology"/>
<dbReference type="Pfam" id="PF00012">
    <property type="entry name" value="HSP70"/>
    <property type="match status" value="2"/>
</dbReference>
<evidence type="ECO:0000256" key="3">
    <source>
        <dbReference type="ARBA" id="ARBA00022840"/>
    </source>
</evidence>
<comment type="caution">
    <text evidence="6">The sequence shown here is derived from an EMBL/GenBank/DDBJ whole genome shotgun (WGS) entry which is preliminary data.</text>
</comment>
<dbReference type="PROSITE" id="PS00297">
    <property type="entry name" value="HSP70_1"/>
    <property type="match status" value="1"/>
</dbReference>
<keyword evidence="2 5" id="KW-0547">Nucleotide-binding</keyword>
<dbReference type="PRINTS" id="PR00301">
    <property type="entry name" value="HEATSHOCK70"/>
</dbReference>
<evidence type="ECO:0000256" key="2">
    <source>
        <dbReference type="ARBA" id="ARBA00022741"/>
    </source>
</evidence>
<dbReference type="FunFam" id="3.30.420.40:FF:000071">
    <property type="entry name" value="Molecular chaperone DnaK"/>
    <property type="match status" value="1"/>
</dbReference>
<dbReference type="Gene3D" id="3.30.420.40">
    <property type="match status" value="2"/>
</dbReference>